<sequence length="558" mass="60357">MFLTNKELLVKGSFQRFLGVPIHPNDRKKENAVSSLADVQAISQEFKERMVFMAQKIDGIAHDSVHSNFRLQVVRFYVLGDSFSADPIDPLRAVLATQPEVMKCRSGHGNAALYVLLERQITQPYSPVMGASPLFVQYEHYDYSAKAATGVNPAVCTSGRLAVWWVPCGLWTAEATDSLCHPGGEVHVNSRSSWQKPGREVAFKNEGLQCALKSHSSSANCHFDSPGLHWLVTARKLTLSTSVKLLLIYQPSADAAGAPSAHLGPSFLCLLGHILITHSARIQLTPTRRAQQDSRSPIFAPVDLSVPLICVEATPWGLSVKTVRFVTVFEKDKMIPPLNSAALFNCLRDAKGENWGSHGIMVPPGVQSSVGSGCYEAFLSWTTVEVIICQLAISVESHFVKADNCMLTDAVQPITTGLETGIKGHGSSSCVIPKTSAKSNSARRSSSSISPPLEGDILCDSRLCKAVGVALGFGLSSGIGRQKHAAVHVHNQHHFLKHLDTSSEGGRERSIAAQVVHWSMAGHSSGPSGTPGLMDLAQGQMSSRKQEQVTSNWLNQIQ</sequence>
<reference evidence="3" key="1">
    <citation type="journal article" date="2013" name="Nat. Genet.">
        <title>The duck genome and transcriptome provide insight into an avian influenza virus reservoir species.</title>
        <authorList>
            <person name="Huang Y."/>
            <person name="Li Y."/>
            <person name="Burt D.W."/>
            <person name="Chen H."/>
            <person name="Zhang Y."/>
            <person name="Qian W."/>
            <person name="Kim H."/>
            <person name="Gan S."/>
            <person name="Zhao Y."/>
            <person name="Li J."/>
            <person name="Yi K."/>
            <person name="Feng H."/>
            <person name="Zhu P."/>
            <person name="Li B."/>
            <person name="Liu Q."/>
            <person name="Fairley S."/>
            <person name="Magor K.E."/>
            <person name="Du Z."/>
            <person name="Hu X."/>
            <person name="Goodman L."/>
            <person name="Tafer H."/>
            <person name="Vignal A."/>
            <person name="Lee T."/>
            <person name="Kim K.W."/>
            <person name="Sheng Z."/>
            <person name="An Y."/>
            <person name="Searle S."/>
            <person name="Herrero J."/>
            <person name="Groenen M.A."/>
            <person name="Crooijmans R.P."/>
            <person name="Faraut T."/>
            <person name="Cai Q."/>
            <person name="Webster R.G."/>
            <person name="Aldridge J.R."/>
            <person name="Warren W.C."/>
            <person name="Bartschat S."/>
            <person name="Kehr S."/>
            <person name="Marz M."/>
            <person name="Stadler P.F."/>
            <person name="Smith J."/>
            <person name="Kraus R.H."/>
            <person name="Zhao Y."/>
            <person name="Ren L."/>
            <person name="Fei J."/>
            <person name="Morisson M."/>
            <person name="Kaiser P."/>
            <person name="Griffin D.K."/>
            <person name="Rao M."/>
            <person name="Pitel F."/>
            <person name="Wang J."/>
            <person name="Li N."/>
        </authorList>
    </citation>
    <scope>NUCLEOTIDE SEQUENCE [LARGE SCALE GENOMIC DNA]</scope>
</reference>
<protein>
    <submittedName>
        <fullName evidence="2">Uncharacterized protein</fullName>
    </submittedName>
</protein>
<feature type="region of interest" description="Disordered" evidence="1">
    <location>
        <begin position="538"/>
        <end position="558"/>
    </location>
</feature>
<feature type="compositionally biased region" description="Polar residues" evidence="1">
    <location>
        <begin position="539"/>
        <end position="558"/>
    </location>
</feature>
<keyword evidence="3" id="KW-1185">Reference proteome</keyword>
<name>R0LGJ3_ANAPL</name>
<evidence type="ECO:0000256" key="1">
    <source>
        <dbReference type="SAM" id="MobiDB-lite"/>
    </source>
</evidence>
<evidence type="ECO:0000313" key="3">
    <source>
        <dbReference type="Proteomes" id="UP000296049"/>
    </source>
</evidence>
<gene>
    <name evidence="2" type="ORF">Anapl_13390</name>
</gene>
<dbReference type="EMBL" id="KB743336">
    <property type="protein sequence ID" value="EOA99362.1"/>
    <property type="molecule type" value="Genomic_DNA"/>
</dbReference>
<proteinExistence type="predicted"/>
<organism evidence="2 3">
    <name type="scientific">Anas platyrhynchos</name>
    <name type="common">Mallard</name>
    <name type="synonym">Anas boschas</name>
    <dbReference type="NCBI Taxonomy" id="8839"/>
    <lineage>
        <taxon>Eukaryota</taxon>
        <taxon>Metazoa</taxon>
        <taxon>Chordata</taxon>
        <taxon>Craniata</taxon>
        <taxon>Vertebrata</taxon>
        <taxon>Euteleostomi</taxon>
        <taxon>Archelosauria</taxon>
        <taxon>Archosauria</taxon>
        <taxon>Dinosauria</taxon>
        <taxon>Saurischia</taxon>
        <taxon>Theropoda</taxon>
        <taxon>Coelurosauria</taxon>
        <taxon>Aves</taxon>
        <taxon>Neognathae</taxon>
        <taxon>Galloanserae</taxon>
        <taxon>Anseriformes</taxon>
        <taxon>Anatidae</taxon>
        <taxon>Anatinae</taxon>
        <taxon>Anas</taxon>
    </lineage>
</organism>
<evidence type="ECO:0000313" key="2">
    <source>
        <dbReference type="EMBL" id="EOA99362.1"/>
    </source>
</evidence>
<dbReference type="AlphaFoldDB" id="R0LGJ3"/>
<dbReference type="Proteomes" id="UP000296049">
    <property type="component" value="Unassembled WGS sequence"/>
</dbReference>
<accession>R0LGJ3</accession>